<sequence>MHDMDLPKAYVTTLTSMMHKRQGGIIITGPMGSGKSSLVYALLEEIDRVARNVHSIEDPVEFSQDFVSKTQAQPDIETVAGSGIKLDYAYYCKETLRHDVDISNIGEIRDTATAKEVCRKAETGGLALATLHTNSAIGVPQTLIQQLHMPSAIIGAPDLMAMFVHVKLVRKLCRCAFSYDQHDSKEVIDAYTDTKQLDTLQLKVAQLQKLFSDSKQLGNAKILNPLGCEHCKSNEGTLGEKGRLVVMEMILLDDEDRKFIINEDDLAGKPT</sequence>
<evidence type="ECO:0000313" key="6">
    <source>
        <dbReference type="Proteomes" id="UP000031670"/>
    </source>
</evidence>
<feature type="domain" description="Bacterial type II secretion system protein E" evidence="4">
    <location>
        <begin position="8"/>
        <end position="264"/>
    </location>
</feature>
<dbReference type="GO" id="GO:0005524">
    <property type="term" value="F:ATP binding"/>
    <property type="evidence" value="ECO:0007669"/>
    <property type="project" value="UniProtKB-KW"/>
</dbReference>
<evidence type="ECO:0000313" key="5">
    <source>
        <dbReference type="EMBL" id="GAM65477.1"/>
    </source>
</evidence>
<dbReference type="GO" id="GO:0005886">
    <property type="term" value="C:plasma membrane"/>
    <property type="evidence" value="ECO:0007669"/>
    <property type="project" value="TreeGrafter"/>
</dbReference>
<protein>
    <submittedName>
        <fullName evidence="5">General secretion pathway protein E</fullName>
    </submittedName>
</protein>
<keyword evidence="3" id="KW-0067">ATP-binding</keyword>
<organism evidence="5 6">
    <name type="scientific">Vibrio ishigakensis</name>
    <dbReference type="NCBI Taxonomy" id="1481914"/>
    <lineage>
        <taxon>Bacteria</taxon>
        <taxon>Pseudomonadati</taxon>
        <taxon>Pseudomonadota</taxon>
        <taxon>Gammaproteobacteria</taxon>
        <taxon>Vibrionales</taxon>
        <taxon>Vibrionaceae</taxon>
        <taxon>Vibrio</taxon>
    </lineage>
</organism>
<evidence type="ECO:0000256" key="3">
    <source>
        <dbReference type="ARBA" id="ARBA00022840"/>
    </source>
</evidence>
<keyword evidence="2" id="KW-0547">Nucleotide-binding</keyword>
<dbReference type="InterPro" id="IPR027417">
    <property type="entry name" value="P-loop_NTPase"/>
</dbReference>
<dbReference type="Gene3D" id="3.40.50.300">
    <property type="entry name" value="P-loop containing nucleotide triphosphate hydrolases"/>
    <property type="match status" value="1"/>
</dbReference>
<dbReference type="SUPFAM" id="SSF52540">
    <property type="entry name" value="P-loop containing nucleoside triphosphate hydrolases"/>
    <property type="match status" value="1"/>
</dbReference>
<proteinExistence type="inferred from homology"/>
<dbReference type="EMBL" id="BBSA01000020">
    <property type="protein sequence ID" value="GAM65477.1"/>
    <property type="molecule type" value="Genomic_DNA"/>
</dbReference>
<evidence type="ECO:0000256" key="1">
    <source>
        <dbReference type="ARBA" id="ARBA00006611"/>
    </source>
</evidence>
<comment type="caution">
    <text evidence="5">The sequence shown here is derived from an EMBL/GenBank/DDBJ whole genome shotgun (WGS) entry which is preliminary data.</text>
</comment>
<dbReference type="PANTHER" id="PTHR30258">
    <property type="entry name" value="TYPE II SECRETION SYSTEM PROTEIN GSPE-RELATED"/>
    <property type="match status" value="1"/>
</dbReference>
<name>A0A0B8PL85_9VIBR</name>
<evidence type="ECO:0000256" key="2">
    <source>
        <dbReference type="ARBA" id="ARBA00022741"/>
    </source>
</evidence>
<dbReference type="Proteomes" id="UP000031670">
    <property type="component" value="Unassembled WGS sequence"/>
</dbReference>
<gene>
    <name evidence="5" type="ORF">JCM19232_4977</name>
</gene>
<evidence type="ECO:0000259" key="4">
    <source>
        <dbReference type="Pfam" id="PF00437"/>
    </source>
</evidence>
<reference evidence="5 6" key="2">
    <citation type="submission" date="2015-01" db="EMBL/GenBank/DDBJ databases">
        <authorList>
            <consortium name="NBRP consortium"/>
            <person name="Sawabe T."/>
            <person name="Meirelles P."/>
            <person name="Feng G."/>
            <person name="Sayaka M."/>
            <person name="Hattori M."/>
            <person name="Ohkuma M."/>
        </authorList>
    </citation>
    <scope>NUCLEOTIDE SEQUENCE [LARGE SCALE GENOMIC DNA]</scope>
    <source>
        <strain evidence="5 6">JCM19232</strain>
    </source>
</reference>
<comment type="similarity">
    <text evidence="1">Belongs to the GSP E family.</text>
</comment>
<dbReference type="GO" id="GO:0016887">
    <property type="term" value="F:ATP hydrolysis activity"/>
    <property type="evidence" value="ECO:0007669"/>
    <property type="project" value="TreeGrafter"/>
</dbReference>
<dbReference type="AlphaFoldDB" id="A0A0B8PL85"/>
<accession>A0A0B8PL85</accession>
<dbReference type="InterPro" id="IPR001482">
    <property type="entry name" value="T2SS/T4SS_dom"/>
</dbReference>
<dbReference type="PANTHER" id="PTHR30258:SF3">
    <property type="entry name" value="SLL1921 PROTEIN"/>
    <property type="match status" value="1"/>
</dbReference>
<reference evidence="5 6" key="1">
    <citation type="submission" date="2015-01" db="EMBL/GenBank/DDBJ databases">
        <title>Vibrio sp. C5 JCM 19232 whole genome shotgun sequence.</title>
        <authorList>
            <person name="Sawabe T."/>
            <person name="Meirelles P."/>
            <person name="Feng G."/>
            <person name="Sayaka M."/>
            <person name="Hattori M."/>
            <person name="Ohkuma M."/>
        </authorList>
    </citation>
    <scope>NUCLEOTIDE SEQUENCE [LARGE SCALE GENOMIC DNA]</scope>
    <source>
        <strain evidence="5 6">JCM19232</strain>
    </source>
</reference>
<dbReference type="Pfam" id="PF00437">
    <property type="entry name" value="T2SSE"/>
    <property type="match status" value="1"/>
</dbReference>